<keyword evidence="6" id="KW-1185">Reference proteome</keyword>
<dbReference type="InterPro" id="IPR000242">
    <property type="entry name" value="PTP_cat"/>
</dbReference>
<gene>
    <name evidence="5" type="ORF">M427DRAFT_131780</name>
</gene>
<dbReference type="InterPro" id="IPR050348">
    <property type="entry name" value="Protein-Tyr_Phosphatase"/>
</dbReference>
<evidence type="ECO:0000256" key="1">
    <source>
        <dbReference type="ARBA" id="ARBA00009649"/>
    </source>
</evidence>
<evidence type="ECO:0000259" key="3">
    <source>
        <dbReference type="PROSITE" id="PS50055"/>
    </source>
</evidence>
<dbReference type="EMBL" id="KQ965737">
    <property type="protein sequence ID" value="KXS19809.1"/>
    <property type="molecule type" value="Genomic_DNA"/>
</dbReference>
<dbReference type="SMART" id="SM00194">
    <property type="entry name" value="PTPc"/>
    <property type="match status" value="1"/>
</dbReference>
<evidence type="ECO:0000313" key="5">
    <source>
        <dbReference type="EMBL" id="KXS19809.1"/>
    </source>
</evidence>
<dbReference type="PANTHER" id="PTHR19134">
    <property type="entry name" value="RECEPTOR-TYPE TYROSINE-PROTEIN PHOSPHATASE"/>
    <property type="match status" value="1"/>
</dbReference>
<proteinExistence type="inferred from homology"/>
<dbReference type="InterPro" id="IPR003595">
    <property type="entry name" value="Tyr_Pase_cat"/>
</dbReference>
<feature type="region of interest" description="Disordered" evidence="2">
    <location>
        <begin position="50"/>
        <end position="77"/>
    </location>
</feature>
<dbReference type="PROSITE" id="PS50055">
    <property type="entry name" value="TYR_PHOSPHATASE_PTP"/>
    <property type="match status" value="1"/>
</dbReference>
<dbReference type="PANTHER" id="PTHR19134:SF561">
    <property type="entry name" value="PROTEIN TYROSINE PHOSPHATASE 36E, ISOFORM A"/>
    <property type="match status" value="1"/>
</dbReference>
<evidence type="ECO:0000259" key="4">
    <source>
        <dbReference type="PROSITE" id="PS50056"/>
    </source>
</evidence>
<dbReference type="SMART" id="SM00404">
    <property type="entry name" value="PTPc_motif"/>
    <property type="match status" value="1"/>
</dbReference>
<keyword evidence="5" id="KW-0675">Receptor</keyword>
<organism evidence="5 6">
    <name type="scientific">Gonapodya prolifera (strain JEL478)</name>
    <name type="common">Monoblepharis prolifera</name>
    <dbReference type="NCBI Taxonomy" id="1344416"/>
    <lineage>
        <taxon>Eukaryota</taxon>
        <taxon>Fungi</taxon>
        <taxon>Fungi incertae sedis</taxon>
        <taxon>Chytridiomycota</taxon>
        <taxon>Chytridiomycota incertae sedis</taxon>
        <taxon>Monoblepharidomycetes</taxon>
        <taxon>Monoblepharidales</taxon>
        <taxon>Gonapodyaceae</taxon>
        <taxon>Gonapodya</taxon>
    </lineage>
</organism>
<dbReference type="InterPro" id="IPR016130">
    <property type="entry name" value="Tyr_Pase_AS"/>
</dbReference>
<reference evidence="5 6" key="1">
    <citation type="journal article" date="2015" name="Genome Biol. Evol.">
        <title>Phylogenomic analyses indicate that early fungi evolved digesting cell walls of algal ancestors of land plants.</title>
        <authorList>
            <person name="Chang Y."/>
            <person name="Wang S."/>
            <person name="Sekimoto S."/>
            <person name="Aerts A.L."/>
            <person name="Choi C."/>
            <person name="Clum A."/>
            <person name="LaButti K.M."/>
            <person name="Lindquist E.A."/>
            <person name="Yee Ngan C."/>
            <person name="Ohm R.A."/>
            <person name="Salamov A.A."/>
            <person name="Grigoriev I.V."/>
            <person name="Spatafora J.W."/>
            <person name="Berbee M.L."/>
        </authorList>
    </citation>
    <scope>NUCLEOTIDE SEQUENCE [LARGE SCALE GENOMIC DNA]</scope>
    <source>
        <strain evidence="5 6">JEL478</strain>
    </source>
</reference>
<dbReference type="InterPro" id="IPR029021">
    <property type="entry name" value="Prot-tyrosine_phosphatase-like"/>
</dbReference>
<dbReference type="PROSITE" id="PS00383">
    <property type="entry name" value="TYR_PHOSPHATASE_1"/>
    <property type="match status" value="1"/>
</dbReference>
<feature type="compositionally biased region" description="Polar residues" evidence="2">
    <location>
        <begin position="58"/>
        <end position="67"/>
    </location>
</feature>
<dbReference type="STRING" id="1344416.A0A139ASW4"/>
<accession>A0A139ASW4</accession>
<name>A0A139ASW4_GONPJ</name>
<feature type="domain" description="Tyrosine-protein phosphatase" evidence="3">
    <location>
        <begin position="45"/>
        <end position="524"/>
    </location>
</feature>
<evidence type="ECO:0000256" key="2">
    <source>
        <dbReference type="SAM" id="MobiDB-lite"/>
    </source>
</evidence>
<protein>
    <submittedName>
        <fullName evidence="5">Receptor/non-receptor type protein-tyrosine phosphatase</fullName>
    </submittedName>
</protein>
<dbReference type="Pfam" id="PF00102">
    <property type="entry name" value="Y_phosphatase"/>
    <property type="match status" value="1"/>
</dbReference>
<dbReference type="PRINTS" id="PR00700">
    <property type="entry name" value="PRTYPHPHTASE"/>
</dbReference>
<dbReference type="SUPFAM" id="SSF52799">
    <property type="entry name" value="(Phosphotyrosine protein) phosphatases II"/>
    <property type="match status" value="1"/>
</dbReference>
<sequence length="530" mass="57168">MAFIPRTSPPPNSPLSANAMSPSTSSPATLAAYLGYSYAFVDHESEARFEDRAGDPTHAQSTATGTEPRNRVRNRYPDVTPYECARVRLGTGRAPGRGWPPGSAPEYILPGSEAARKRRPSRPLSWFNGDAGKNGERGRPEAQSNDAGRKRMPSGKEDSSASTKFGTVSGPLGLIVTNTKSGGQSGWSDYINASYLTSYPYYIPPPQMSSSFPTLAHPALRGMPPSTTYIFTQGPTPATVGDFWQMVWEHGSRVVVMLTNLEERGRIKCHTYWPTKPGHTSRYTVTVPSASSPSGTTSPNLNLSQYTLWITLTSEERYGDDIIVRRLTMHAAAGEGQRAQGPVEGMDVVQIQLVGWPDHGVPEKPGPLLRIIQLANHFQTSLRSVGPMIVHCSAGVGRTGTFAVVDTMIKIAKEWRARCGVSVDLTWHGPLSQSSPADPVTGAPSAQNGRVLDVASAAEDSLTAASLAEELSHVPASLAVLDLAADPPGDDPVVNILRVLRGQRMYVVQTLEQFVYVYESLVEAIEGGWV</sequence>
<feature type="domain" description="Tyrosine specific protein phosphatases" evidence="4">
    <location>
        <begin position="369"/>
        <end position="408"/>
    </location>
</feature>
<dbReference type="Gene3D" id="3.90.190.10">
    <property type="entry name" value="Protein tyrosine phosphatase superfamily"/>
    <property type="match status" value="1"/>
</dbReference>
<evidence type="ECO:0000313" key="6">
    <source>
        <dbReference type="Proteomes" id="UP000070544"/>
    </source>
</evidence>
<dbReference type="Proteomes" id="UP000070544">
    <property type="component" value="Unassembled WGS sequence"/>
</dbReference>
<comment type="similarity">
    <text evidence="1">Belongs to the protein-tyrosine phosphatase family. Non-receptor class subfamily.</text>
</comment>
<dbReference type="GO" id="GO:0004725">
    <property type="term" value="F:protein tyrosine phosphatase activity"/>
    <property type="evidence" value="ECO:0007669"/>
    <property type="project" value="InterPro"/>
</dbReference>
<dbReference type="InterPro" id="IPR000387">
    <property type="entry name" value="Tyr_Pase_dom"/>
</dbReference>
<dbReference type="AlphaFoldDB" id="A0A139ASW4"/>
<feature type="region of interest" description="Disordered" evidence="2">
    <location>
        <begin position="1"/>
        <end position="26"/>
    </location>
</feature>
<feature type="compositionally biased region" description="Low complexity" evidence="2">
    <location>
        <begin position="14"/>
        <end position="26"/>
    </location>
</feature>
<dbReference type="PROSITE" id="PS50056">
    <property type="entry name" value="TYR_PHOSPHATASE_2"/>
    <property type="match status" value="1"/>
</dbReference>
<feature type="region of interest" description="Disordered" evidence="2">
    <location>
        <begin position="112"/>
        <end position="165"/>
    </location>
</feature>
<dbReference type="OrthoDB" id="10253954at2759"/>